<organism evidence="1 2">
    <name type="scientific">Dioscorea alata</name>
    <name type="common">Purple yam</name>
    <dbReference type="NCBI Taxonomy" id="55571"/>
    <lineage>
        <taxon>Eukaryota</taxon>
        <taxon>Viridiplantae</taxon>
        <taxon>Streptophyta</taxon>
        <taxon>Embryophyta</taxon>
        <taxon>Tracheophyta</taxon>
        <taxon>Spermatophyta</taxon>
        <taxon>Magnoliopsida</taxon>
        <taxon>Liliopsida</taxon>
        <taxon>Dioscoreales</taxon>
        <taxon>Dioscoreaceae</taxon>
        <taxon>Dioscorea</taxon>
    </lineage>
</organism>
<accession>A0ACB7U287</accession>
<keyword evidence="2" id="KW-1185">Reference proteome</keyword>
<sequence length="137" mass="15724">MEKKGRSKGETSKLTQDMQIFFDLVDREGYRLQMLDEMKISQVVKPLAVYPSASHLSFEIEDFGVSPNEKALRAMAQPSKDRKEKDKAEAQEEKMNRGIKRQIELNLAPQDKERKSKTSRIFICDLNKGAESLDDTN</sequence>
<dbReference type="EMBL" id="CM037029">
    <property type="protein sequence ID" value="KAH7654377.1"/>
    <property type="molecule type" value="Genomic_DNA"/>
</dbReference>
<evidence type="ECO:0000313" key="1">
    <source>
        <dbReference type="EMBL" id="KAH7654377.1"/>
    </source>
</evidence>
<comment type="caution">
    <text evidence="1">The sequence shown here is derived from an EMBL/GenBank/DDBJ whole genome shotgun (WGS) entry which is preliminary data.</text>
</comment>
<name>A0ACB7U287_DIOAL</name>
<dbReference type="Proteomes" id="UP000827976">
    <property type="component" value="Chromosome 19"/>
</dbReference>
<evidence type="ECO:0000313" key="2">
    <source>
        <dbReference type="Proteomes" id="UP000827976"/>
    </source>
</evidence>
<reference evidence="2" key="1">
    <citation type="journal article" date="2022" name="Nat. Commun.">
        <title>Chromosome evolution and the genetic basis of agronomically important traits in greater yam.</title>
        <authorList>
            <person name="Bredeson J.V."/>
            <person name="Lyons J.B."/>
            <person name="Oniyinde I.O."/>
            <person name="Okereke N.R."/>
            <person name="Kolade O."/>
            <person name="Nnabue I."/>
            <person name="Nwadili C.O."/>
            <person name="Hribova E."/>
            <person name="Parker M."/>
            <person name="Nwogha J."/>
            <person name="Shu S."/>
            <person name="Carlson J."/>
            <person name="Kariba R."/>
            <person name="Muthemba S."/>
            <person name="Knop K."/>
            <person name="Barton G.J."/>
            <person name="Sherwood A.V."/>
            <person name="Lopez-Montes A."/>
            <person name="Asiedu R."/>
            <person name="Jamnadass R."/>
            <person name="Muchugi A."/>
            <person name="Goodstein D."/>
            <person name="Egesi C.N."/>
            <person name="Featherston J."/>
            <person name="Asfaw A."/>
            <person name="Simpson G.G."/>
            <person name="Dolezel J."/>
            <person name="Hendre P.S."/>
            <person name="Van Deynze A."/>
            <person name="Kumar P.L."/>
            <person name="Obidiegwu J.E."/>
            <person name="Bhattacharjee R."/>
            <person name="Rokhsar D.S."/>
        </authorList>
    </citation>
    <scope>NUCLEOTIDE SEQUENCE [LARGE SCALE GENOMIC DNA]</scope>
    <source>
        <strain evidence="2">cv. TDa95/00328</strain>
    </source>
</reference>
<gene>
    <name evidence="1" type="ORF">IHE45_19G139900</name>
</gene>
<proteinExistence type="predicted"/>
<protein>
    <submittedName>
        <fullName evidence="1">Uncharacterized protein</fullName>
    </submittedName>
</protein>